<evidence type="ECO:0000313" key="2">
    <source>
        <dbReference type="EMBL" id="GFY91200.1"/>
    </source>
</evidence>
<keyword evidence="3" id="KW-1185">Reference proteome</keyword>
<gene>
    <name evidence="2" type="ORF">Acr_07g0013960</name>
</gene>
<sequence>MLSLVRFSFLLVESARPVGFWERNQNLLNLIPSLMRLSVADYFGYLQTRWEELAQYEPLSDFPSDGAILNTSPLPSLYEALAIVDGDERRRRLLPSLTLPESSPIILDVRAFATSLGTHLYCQHCRKPGHFINRCWVLHPELKQQFFRPRGGGRGGGRSGDRGRGTPRTGAIAEVELIPADLPDFKQL</sequence>
<evidence type="ECO:0000313" key="3">
    <source>
        <dbReference type="Proteomes" id="UP000585474"/>
    </source>
</evidence>
<dbReference type="PANTHER" id="PTHR34222:SF100">
    <property type="entry name" value="CCHC-TYPE DOMAIN-CONTAINING PROTEIN"/>
    <property type="match status" value="1"/>
</dbReference>
<comment type="caution">
    <text evidence="2">The sequence shown here is derived from an EMBL/GenBank/DDBJ whole genome shotgun (WGS) entry which is preliminary data.</text>
</comment>
<reference evidence="2 3" key="1">
    <citation type="submission" date="2019-07" db="EMBL/GenBank/DDBJ databases">
        <title>De Novo Assembly of kiwifruit Actinidia rufa.</title>
        <authorList>
            <person name="Sugita-Konishi S."/>
            <person name="Sato K."/>
            <person name="Mori E."/>
            <person name="Abe Y."/>
            <person name="Kisaki G."/>
            <person name="Hamano K."/>
            <person name="Suezawa K."/>
            <person name="Otani M."/>
            <person name="Fukuda T."/>
            <person name="Manabe T."/>
            <person name="Gomi K."/>
            <person name="Tabuchi M."/>
            <person name="Akimitsu K."/>
            <person name="Kataoka I."/>
        </authorList>
    </citation>
    <scope>NUCLEOTIDE SEQUENCE [LARGE SCALE GENOMIC DNA]</scope>
    <source>
        <strain evidence="3">cv. Fuchu</strain>
    </source>
</reference>
<protein>
    <submittedName>
        <fullName evidence="2">Uncharacterized protein</fullName>
    </submittedName>
</protein>
<dbReference type="OrthoDB" id="1690976at2759"/>
<dbReference type="PANTHER" id="PTHR34222">
    <property type="entry name" value="GAG_PRE-INTEGRS DOMAIN-CONTAINING PROTEIN"/>
    <property type="match status" value="1"/>
</dbReference>
<dbReference type="EMBL" id="BJWL01000007">
    <property type="protein sequence ID" value="GFY91200.1"/>
    <property type="molecule type" value="Genomic_DNA"/>
</dbReference>
<feature type="region of interest" description="Disordered" evidence="1">
    <location>
        <begin position="147"/>
        <end position="170"/>
    </location>
</feature>
<organism evidence="2 3">
    <name type="scientific">Actinidia rufa</name>
    <dbReference type="NCBI Taxonomy" id="165716"/>
    <lineage>
        <taxon>Eukaryota</taxon>
        <taxon>Viridiplantae</taxon>
        <taxon>Streptophyta</taxon>
        <taxon>Embryophyta</taxon>
        <taxon>Tracheophyta</taxon>
        <taxon>Spermatophyta</taxon>
        <taxon>Magnoliopsida</taxon>
        <taxon>eudicotyledons</taxon>
        <taxon>Gunneridae</taxon>
        <taxon>Pentapetalae</taxon>
        <taxon>asterids</taxon>
        <taxon>Ericales</taxon>
        <taxon>Actinidiaceae</taxon>
        <taxon>Actinidia</taxon>
    </lineage>
</organism>
<accession>A0A7J0EXQ3</accession>
<evidence type="ECO:0000256" key="1">
    <source>
        <dbReference type="SAM" id="MobiDB-lite"/>
    </source>
</evidence>
<name>A0A7J0EXQ3_9ERIC</name>
<dbReference type="Proteomes" id="UP000585474">
    <property type="component" value="Unassembled WGS sequence"/>
</dbReference>
<dbReference type="AlphaFoldDB" id="A0A7J0EXQ3"/>
<proteinExistence type="predicted"/>